<comment type="caution">
    <text evidence="2">The sequence shown here is derived from an EMBL/GenBank/DDBJ whole genome shotgun (WGS) entry which is preliminary data.</text>
</comment>
<accession>A0A9Q1J2D5</accession>
<proteinExistence type="predicted"/>
<name>A0A9Q1J2D5_SYNKA</name>
<dbReference type="Proteomes" id="UP001152622">
    <property type="component" value="Chromosome 4"/>
</dbReference>
<gene>
    <name evidence="2" type="ORF">SKAU_G00124670</name>
</gene>
<dbReference type="EMBL" id="JAINUF010000004">
    <property type="protein sequence ID" value="KAJ8363636.1"/>
    <property type="molecule type" value="Genomic_DNA"/>
</dbReference>
<keyword evidence="3" id="KW-1185">Reference proteome</keyword>
<evidence type="ECO:0000313" key="2">
    <source>
        <dbReference type="EMBL" id="KAJ8363636.1"/>
    </source>
</evidence>
<feature type="region of interest" description="Disordered" evidence="1">
    <location>
        <begin position="71"/>
        <end position="95"/>
    </location>
</feature>
<organism evidence="2 3">
    <name type="scientific">Synaphobranchus kaupii</name>
    <name type="common">Kaup's arrowtooth eel</name>
    <dbReference type="NCBI Taxonomy" id="118154"/>
    <lineage>
        <taxon>Eukaryota</taxon>
        <taxon>Metazoa</taxon>
        <taxon>Chordata</taxon>
        <taxon>Craniata</taxon>
        <taxon>Vertebrata</taxon>
        <taxon>Euteleostomi</taxon>
        <taxon>Actinopterygii</taxon>
        <taxon>Neopterygii</taxon>
        <taxon>Teleostei</taxon>
        <taxon>Anguilliformes</taxon>
        <taxon>Synaphobranchidae</taxon>
        <taxon>Synaphobranchus</taxon>
    </lineage>
</organism>
<feature type="compositionally biased region" description="Pro residues" evidence="1">
    <location>
        <begin position="79"/>
        <end position="89"/>
    </location>
</feature>
<dbReference type="AlphaFoldDB" id="A0A9Q1J2D5"/>
<sequence length="95" mass="10613">MESRLPMRISRAGSRTALLTAHFQHISKWHLTKRGPACPKMRSSRLLSKCKSLLTVATQFSVGGRRCADEGLARRRSPHLPPLRQPATPPTRAQC</sequence>
<evidence type="ECO:0000256" key="1">
    <source>
        <dbReference type="SAM" id="MobiDB-lite"/>
    </source>
</evidence>
<evidence type="ECO:0000313" key="3">
    <source>
        <dbReference type="Proteomes" id="UP001152622"/>
    </source>
</evidence>
<protein>
    <submittedName>
        <fullName evidence="2">Uncharacterized protein</fullName>
    </submittedName>
</protein>
<reference evidence="2" key="1">
    <citation type="journal article" date="2023" name="Science">
        <title>Genome structures resolve the early diversification of teleost fishes.</title>
        <authorList>
            <person name="Parey E."/>
            <person name="Louis A."/>
            <person name="Montfort J."/>
            <person name="Bouchez O."/>
            <person name="Roques C."/>
            <person name="Iampietro C."/>
            <person name="Lluch J."/>
            <person name="Castinel A."/>
            <person name="Donnadieu C."/>
            <person name="Desvignes T."/>
            <person name="Floi Bucao C."/>
            <person name="Jouanno E."/>
            <person name="Wen M."/>
            <person name="Mejri S."/>
            <person name="Dirks R."/>
            <person name="Jansen H."/>
            <person name="Henkel C."/>
            <person name="Chen W.J."/>
            <person name="Zahm M."/>
            <person name="Cabau C."/>
            <person name="Klopp C."/>
            <person name="Thompson A.W."/>
            <person name="Robinson-Rechavi M."/>
            <person name="Braasch I."/>
            <person name="Lecointre G."/>
            <person name="Bobe J."/>
            <person name="Postlethwait J.H."/>
            <person name="Berthelot C."/>
            <person name="Roest Crollius H."/>
            <person name="Guiguen Y."/>
        </authorList>
    </citation>
    <scope>NUCLEOTIDE SEQUENCE</scope>
    <source>
        <strain evidence="2">WJC10195</strain>
    </source>
</reference>